<comment type="caution">
    <text evidence="3">The sequence shown here is derived from an EMBL/GenBank/DDBJ whole genome shotgun (WGS) entry which is preliminary data.</text>
</comment>
<name>A0A5C5RBQ4_9ACTN</name>
<evidence type="ECO:0000313" key="4">
    <source>
        <dbReference type="Proteomes" id="UP000317291"/>
    </source>
</evidence>
<protein>
    <submittedName>
        <fullName evidence="3">Helix-turn-helix domain-containing protein</fullName>
    </submittedName>
</protein>
<dbReference type="InterPro" id="IPR010093">
    <property type="entry name" value="SinI_DNA-bd"/>
</dbReference>
<feature type="domain" description="Helix-turn-helix" evidence="2">
    <location>
        <begin position="22"/>
        <end position="73"/>
    </location>
</feature>
<gene>
    <name evidence="3" type="ORF">FK529_08810</name>
</gene>
<proteinExistence type="predicted"/>
<feature type="region of interest" description="Disordered" evidence="1">
    <location>
        <begin position="1"/>
        <end position="22"/>
    </location>
</feature>
<dbReference type="EMBL" id="VIGW01000003">
    <property type="protein sequence ID" value="TWS20206.1"/>
    <property type="molecule type" value="Genomic_DNA"/>
</dbReference>
<organism evidence="3 4">
    <name type="scientific">Tsukamurella asaccharolytica</name>
    <dbReference type="NCBI Taxonomy" id="2592067"/>
    <lineage>
        <taxon>Bacteria</taxon>
        <taxon>Bacillati</taxon>
        <taxon>Actinomycetota</taxon>
        <taxon>Actinomycetes</taxon>
        <taxon>Mycobacteriales</taxon>
        <taxon>Tsukamurellaceae</taxon>
        <taxon>Tsukamurella</taxon>
    </lineage>
</organism>
<dbReference type="Proteomes" id="UP000317291">
    <property type="component" value="Unassembled WGS sequence"/>
</dbReference>
<dbReference type="NCBIfam" id="TIGR01764">
    <property type="entry name" value="excise"/>
    <property type="match status" value="1"/>
</dbReference>
<accession>A0A5C5RBQ4</accession>
<sequence>MSTERAPHTTDDGTTDDDSPRYSTADAAAYLGTSVWTIRRYAGEGALRGYRIGSSKRGQLRFRRADLDALLTDARGRA</sequence>
<dbReference type="AlphaFoldDB" id="A0A5C5RBQ4"/>
<dbReference type="OrthoDB" id="597977at2"/>
<feature type="compositionally biased region" description="Basic and acidic residues" evidence="1">
    <location>
        <begin position="1"/>
        <end position="11"/>
    </location>
</feature>
<reference evidence="3 4" key="1">
    <citation type="submission" date="2019-06" db="EMBL/GenBank/DDBJ databases">
        <title>Tsukamurella conjunctivitidis sp. nov., Tsukamurella assacharolytica sp. nov. and Tsukamurella sputae sp. nov. isolated from patients with conjunctivitis, bacteraemia (lymphoma) and respiratory infection (sputum) in Hong Kong.</title>
        <authorList>
            <person name="Teng J.L.L."/>
            <person name="Lee H.H."/>
            <person name="Fong J.Y.H."/>
            <person name="Fok K.M.N."/>
            <person name="Lau S.K.P."/>
            <person name="Woo P.C.Y."/>
        </authorList>
    </citation>
    <scope>NUCLEOTIDE SEQUENCE [LARGE SCALE GENOMIC DNA]</scope>
    <source>
        <strain evidence="3 4">HKU71</strain>
    </source>
</reference>
<dbReference type="SUPFAM" id="SSF46955">
    <property type="entry name" value="Putative DNA-binding domain"/>
    <property type="match status" value="1"/>
</dbReference>
<dbReference type="RefSeq" id="WP_146560581.1">
    <property type="nucleotide sequence ID" value="NZ_VIGW01000003.1"/>
</dbReference>
<dbReference type="InterPro" id="IPR009061">
    <property type="entry name" value="DNA-bd_dom_put_sf"/>
</dbReference>
<evidence type="ECO:0000259" key="2">
    <source>
        <dbReference type="Pfam" id="PF12728"/>
    </source>
</evidence>
<dbReference type="GO" id="GO:0003677">
    <property type="term" value="F:DNA binding"/>
    <property type="evidence" value="ECO:0007669"/>
    <property type="project" value="InterPro"/>
</dbReference>
<evidence type="ECO:0000313" key="3">
    <source>
        <dbReference type="EMBL" id="TWS20206.1"/>
    </source>
</evidence>
<keyword evidence="4" id="KW-1185">Reference proteome</keyword>
<dbReference type="InterPro" id="IPR041657">
    <property type="entry name" value="HTH_17"/>
</dbReference>
<dbReference type="Pfam" id="PF12728">
    <property type="entry name" value="HTH_17"/>
    <property type="match status" value="1"/>
</dbReference>
<evidence type="ECO:0000256" key="1">
    <source>
        <dbReference type="SAM" id="MobiDB-lite"/>
    </source>
</evidence>